<sequence length="120" mass="13578">MQALERQIDQLSGAQTTRPQEGLPSNIKLKPKQCNVITPRNSRGTDELVPKRLGVPDRTTIMLQLATRSLARLKHIIEDVILQVREGDNKCGQRLLIMRSHVMVEVIDVFRSLTLLAINE</sequence>
<dbReference type="Proteomes" id="UP000823775">
    <property type="component" value="Unassembled WGS sequence"/>
</dbReference>
<evidence type="ECO:0000313" key="3">
    <source>
        <dbReference type="Proteomes" id="UP000823775"/>
    </source>
</evidence>
<protein>
    <submittedName>
        <fullName evidence="2">Uncharacterized protein</fullName>
    </submittedName>
</protein>
<organism evidence="2 3">
    <name type="scientific">Datura stramonium</name>
    <name type="common">Jimsonweed</name>
    <name type="synonym">Common thornapple</name>
    <dbReference type="NCBI Taxonomy" id="4076"/>
    <lineage>
        <taxon>Eukaryota</taxon>
        <taxon>Viridiplantae</taxon>
        <taxon>Streptophyta</taxon>
        <taxon>Embryophyta</taxon>
        <taxon>Tracheophyta</taxon>
        <taxon>Spermatophyta</taxon>
        <taxon>Magnoliopsida</taxon>
        <taxon>eudicotyledons</taxon>
        <taxon>Gunneridae</taxon>
        <taxon>Pentapetalae</taxon>
        <taxon>asterids</taxon>
        <taxon>lamiids</taxon>
        <taxon>Solanales</taxon>
        <taxon>Solanaceae</taxon>
        <taxon>Solanoideae</taxon>
        <taxon>Datureae</taxon>
        <taxon>Datura</taxon>
    </lineage>
</organism>
<gene>
    <name evidence="2" type="ORF">HAX54_015176</name>
</gene>
<dbReference type="EMBL" id="JACEIK010001961">
    <property type="protein sequence ID" value="MCD7473353.1"/>
    <property type="molecule type" value="Genomic_DNA"/>
</dbReference>
<feature type="region of interest" description="Disordered" evidence="1">
    <location>
        <begin position="7"/>
        <end position="28"/>
    </location>
</feature>
<comment type="caution">
    <text evidence="2">The sequence shown here is derived from an EMBL/GenBank/DDBJ whole genome shotgun (WGS) entry which is preliminary data.</text>
</comment>
<keyword evidence="3" id="KW-1185">Reference proteome</keyword>
<feature type="compositionally biased region" description="Polar residues" evidence="1">
    <location>
        <begin position="9"/>
        <end position="19"/>
    </location>
</feature>
<evidence type="ECO:0000313" key="2">
    <source>
        <dbReference type="EMBL" id="MCD7473353.1"/>
    </source>
</evidence>
<name>A0ABS8TQZ1_DATST</name>
<evidence type="ECO:0000256" key="1">
    <source>
        <dbReference type="SAM" id="MobiDB-lite"/>
    </source>
</evidence>
<accession>A0ABS8TQZ1</accession>
<proteinExistence type="predicted"/>
<reference evidence="2 3" key="1">
    <citation type="journal article" date="2021" name="BMC Genomics">
        <title>Datura genome reveals duplications of psychoactive alkaloid biosynthetic genes and high mutation rate following tissue culture.</title>
        <authorList>
            <person name="Rajewski A."/>
            <person name="Carter-House D."/>
            <person name="Stajich J."/>
            <person name="Litt A."/>
        </authorList>
    </citation>
    <scope>NUCLEOTIDE SEQUENCE [LARGE SCALE GENOMIC DNA]</scope>
    <source>
        <strain evidence="2">AR-01</strain>
    </source>
</reference>